<dbReference type="SUPFAM" id="SSF69572">
    <property type="entry name" value="Activating enzymes of the ubiquitin-like proteins"/>
    <property type="match status" value="1"/>
</dbReference>
<gene>
    <name evidence="2" type="ORF">BJ963_002660</name>
</gene>
<dbReference type="GO" id="GO:0008641">
    <property type="term" value="F:ubiquitin-like modifier activating enzyme activity"/>
    <property type="evidence" value="ECO:0007669"/>
    <property type="project" value="InterPro"/>
</dbReference>
<organism evidence="2 3">
    <name type="scientific">Leifsonia soli</name>
    <dbReference type="NCBI Taxonomy" id="582665"/>
    <lineage>
        <taxon>Bacteria</taxon>
        <taxon>Bacillati</taxon>
        <taxon>Actinomycetota</taxon>
        <taxon>Actinomycetes</taxon>
        <taxon>Micrococcales</taxon>
        <taxon>Microbacteriaceae</taxon>
        <taxon>Leifsonia</taxon>
    </lineage>
</organism>
<dbReference type="CDD" id="cd01483">
    <property type="entry name" value="E1_enzyme_family"/>
    <property type="match status" value="1"/>
</dbReference>
<protein>
    <recommendedName>
        <fullName evidence="1">THIF-type NAD/FAD binding fold domain-containing protein</fullName>
    </recommendedName>
</protein>
<proteinExistence type="predicted"/>
<feature type="domain" description="THIF-type NAD/FAD binding fold" evidence="1">
    <location>
        <begin position="271"/>
        <end position="484"/>
    </location>
</feature>
<dbReference type="InterPro" id="IPR045886">
    <property type="entry name" value="ThiF/MoeB/HesA"/>
</dbReference>
<dbReference type="GO" id="GO:0061504">
    <property type="term" value="P:cyclic threonylcarbamoyladenosine biosynthetic process"/>
    <property type="evidence" value="ECO:0007669"/>
    <property type="project" value="TreeGrafter"/>
</dbReference>
<keyword evidence="3" id="KW-1185">Reference proteome</keyword>
<dbReference type="Gene3D" id="3.40.50.720">
    <property type="entry name" value="NAD(P)-binding Rossmann-like Domain"/>
    <property type="match status" value="1"/>
</dbReference>
<dbReference type="GO" id="GO:0061503">
    <property type="term" value="F:tRNA threonylcarbamoyladenosine dehydratase"/>
    <property type="evidence" value="ECO:0007669"/>
    <property type="project" value="TreeGrafter"/>
</dbReference>
<dbReference type="Pfam" id="PF00899">
    <property type="entry name" value="ThiF"/>
    <property type="match status" value="1"/>
</dbReference>
<dbReference type="RefSeq" id="WP_179457161.1">
    <property type="nucleotide sequence ID" value="NZ_BAAAPX010000001.1"/>
</dbReference>
<comment type="caution">
    <text evidence="2">The sequence shown here is derived from an EMBL/GenBank/DDBJ whole genome shotgun (WGS) entry which is preliminary data.</text>
</comment>
<evidence type="ECO:0000313" key="2">
    <source>
        <dbReference type="EMBL" id="NYD75141.1"/>
    </source>
</evidence>
<accession>A0A852T2P2</accession>
<name>A0A852T2P2_9MICO</name>
<evidence type="ECO:0000259" key="1">
    <source>
        <dbReference type="Pfam" id="PF00899"/>
    </source>
</evidence>
<dbReference type="InterPro" id="IPR035985">
    <property type="entry name" value="Ubiquitin-activating_enz"/>
</dbReference>
<dbReference type="EMBL" id="JACCBJ010000001">
    <property type="protein sequence ID" value="NYD75141.1"/>
    <property type="molecule type" value="Genomic_DNA"/>
</dbReference>
<dbReference type="InterPro" id="IPR000594">
    <property type="entry name" value="ThiF_NAD_FAD-bd"/>
</dbReference>
<sequence length="490" mass="53735">MNVAALDEDIRYHCEHFGEALVRAGFRASGPRSWLGPVEHSGGRSDVVITLTTRFPYAPPRVTPVDQDSLAWSWHRERNGDLCLVAEDDKKQLWWVDAEAFLTHVGRWFEEADAGWVGDRPDMDLDRYFEQSETDGHVYLYPELDAFLGKPVRFQLDRHNPRVARLVGTGSMPPKRRKDRYIYGAVADLGEVASPPRDWSQIQTLLDDGDQLTRWINAGKISVVLLRYSRDDHYAAIALEAWPTRSGGIVVRRLTSASTSRETRRLRAGAAHEKLQTQSVAIIGLGALGSFLADSLARAGVIRFTLIDADLVLPGNLVRHTATEKEVGLFKVDAVKRRLAELFDVPADGIDARVEFADDIATIRVLLEEHDLVINASAEWTVSKMLRDNAEALGVHALTVVLQNEGKTFRVDVLPPRDNVSPLPLSDRGEPVPAVYEAGCGSPVSLTPPPSVAEAAAAAARHAVATMTGAPLSAAGETRELDLLEGGGRA</sequence>
<dbReference type="Proteomes" id="UP000589620">
    <property type="component" value="Unassembled WGS sequence"/>
</dbReference>
<dbReference type="PANTHER" id="PTHR43267:SF1">
    <property type="entry name" value="TRNA THREONYLCARBAMOYLADENOSINE DEHYDRATASE"/>
    <property type="match status" value="1"/>
</dbReference>
<reference evidence="2 3" key="1">
    <citation type="submission" date="2020-07" db="EMBL/GenBank/DDBJ databases">
        <title>Sequencing the genomes of 1000 actinobacteria strains.</title>
        <authorList>
            <person name="Klenk H.-P."/>
        </authorList>
    </citation>
    <scope>NUCLEOTIDE SEQUENCE [LARGE SCALE GENOMIC DNA]</scope>
    <source>
        <strain evidence="2 3">DSM 23871</strain>
    </source>
</reference>
<dbReference type="AlphaFoldDB" id="A0A852T2P2"/>
<dbReference type="PANTHER" id="PTHR43267">
    <property type="entry name" value="TRNA THREONYLCARBAMOYLADENOSINE DEHYDRATASE"/>
    <property type="match status" value="1"/>
</dbReference>
<evidence type="ECO:0000313" key="3">
    <source>
        <dbReference type="Proteomes" id="UP000589620"/>
    </source>
</evidence>